<feature type="compositionally biased region" description="Basic and acidic residues" evidence="1">
    <location>
        <begin position="29"/>
        <end position="46"/>
    </location>
</feature>
<proteinExistence type="predicted"/>
<organism evidence="2">
    <name type="scientific">uncultured Caudovirales phage</name>
    <dbReference type="NCBI Taxonomy" id="2100421"/>
    <lineage>
        <taxon>Viruses</taxon>
        <taxon>Duplodnaviria</taxon>
        <taxon>Heunggongvirae</taxon>
        <taxon>Uroviricota</taxon>
        <taxon>Caudoviricetes</taxon>
        <taxon>Peduoviridae</taxon>
        <taxon>Maltschvirus</taxon>
        <taxon>Maltschvirus maltsch</taxon>
    </lineage>
</organism>
<sequence>MAAFLPVILSAIASGATSAGVSHYLNKGSSEERRSGDQGKLERYSNYDKRGEQVLRDIQRRAQKGGFNEGEGSYKSGSQYIKNLLKGGGIDEEEYQQFADPILRQFNQEIIPNIAEQFGGVNAQGSSAFQQALGASGADLSSRLGALRAQMSMHRKDQQLQGANLALNYAQAPNQQRYNFANLALSNPKYGYINQPPTQSGTQQFLNQLGGGLGQGVGQFGSSWIANKFGPGGTTTTPQYGQTSWGSNNL</sequence>
<evidence type="ECO:0000313" key="2">
    <source>
        <dbReference type="EMBL" id="CAB4126380.1"/>
    </source>
</evidence>
<dbReference type="EMBL" id="LR796195">
    <property type="protein sequence ID" value="CAB4126380.1"/>
    <property type="molecule type" value="Genomic_DNA"/>
</dbReference>
<accession>A0A6J5L1T8</accession>
<evidence type="ECO:0000256" key="1">
    <source>
        <dbReference type="SAM" id="MobiDB-lite"/>
    </source>
</evidence>
<gene>
    <name evidence="2" type="ORF">UFOVP88_33</name>
</gene>
<reference evidence="2" key="1">
    <citation type="submission" date="2020-04" db="EMBL/GenBank/DDBJ databases">
        <authorList>
            <person name="Chiriac C."/>
            <person name="Salcher M."/>
            <person name="Ghai R."/>
            <person name="Kavagutti S V."/>
        </authorList>
    </citation>
    <scope>NUCLEOTIDE SEQUENCE</scope>
</reference>
<feature type="region of interest" description="Disordered" evidence="1">
    <location>
        <begin position="27"/>
        <end position="46"/>
    </location>
</feature>
<protein>
    <submittedName>
        <fullName evidence="2">Uncharacterized protein</fullName>
    </submittedName>
</protein>
<name>A0A6J5L1T8_9CAUD</name>